<dbReference type="AlphaFoldDB" id="E0VTY4"/>
<protein>
    <recommendedName>
        <fullName evidence="5">Transmembrane protein</fullName>
    </recommendedName>
</protein>
<dbReference type="CTD" id="8230870"/>
<feature type="transmembrane region" description="Helical" evidence="1">
    <location>
        <begin position="53"/>
        <end position="74"/>
    </location>
</feature>
<sequence length="179" mass="20950">MAILKYDEYCCCKLLPILFGTYLIALHCFLHGIYGACLVKSSFYKRSSETINLIAAISSLLYVPAGLCIFWTALYKSHKVSFICGWLVLIISIFSTLSFLIYFFRYIYFEANSLLDSILFWTSSDQWVDHRELPFTFWHLLTILYVIVNSLGFYYSFMLYKAAKIFKAEKQDIDLDFIQ</sequence>
<dbReference type="EMBL" id="AAZO01005371">
    <property type="status" value="NOT_ANNOTATED_CDS"/>
    <property type="molecule type" value="Genomic_DNA"/>
</dbReference>
<dbReference type="VEuPathDB" id="VectorBase:PHUM440250"/>
<dbReference type="EnsemblMetazoa" id="PHUM440250-RA">
    <property type="protein sequence ID" value="PHUM440250-PA"/>
    <property type="gene ID" value="PHUM440250"/>
</dbReference>
<dbReference type="EMBL" id="DS235775">
    <property type="protein sequence ID" value="EEB16840.1"/>
    <property type="molecule type" value="Genomic_DNA"/>
</dbReference>
<evidence type="ECO:0000256" key="1">
    <source>
        <dbReference type="SAM" id="Phobius"/>
    </source>
</evidence>
<evidence type="ECO:0008006" key="5">
    <source>
        <dbReference type="Google" id="ProtNLM"/>
    </source>
</evidence>
<dbReference type="Proteomes" id="UP000009046">
    <property type="component" value="Unassembled WGS sequence"/>
</dbReference>
<feature type="transmembrane region" description="Helical" evidence="1">
    <location>
        <begin position="12"/>
        <end position="33"/>
    </location>
</feature>
<reference evidence="2" key="1">
    <citation type="submission" date="2007-04" db="EMBL/GenBank/DDBJ databases">
        <title>Annotation of Pediculus humanus corporis strain USDA.</title>
        <authorList>
            <person name="Kirkness E."/>
            <person name="Hannick L."/>
            <person name="Hass B."/>
            <person name="Bruggner R."/>
            <person name="Lawson D."/>
            <person name="Bidwell S."/>
            <person name="Joardar V."/>
            <person name="Caler E."/>
            <person name="Walenz B."/>
            <person name="Inman J."/>
            <person name="Schobel S."/>
            <person name="Galinsky K."/>
            <person name="Amedeo P."/>
            <person name="Strausberg R."/>
        </authorList>
    </citation>
    <scope>NUCLEOTIDE SEQUENCE</scope>
    <source>
        <strain evidence="2">USDA</strain>
    </source>
</reference>
<feature type="transmembrane region" description="Helical" evidence="1">
    <location>
        <begin position="86"/>
        <end position="108"/>
    </location>
</feature>
<dbReference type="KEGG" id="phu:Phum_PHUM440250"/>
<evidence type="ECO:0000313" key="2">
    <source>
        <dbReference type="EMBL" id="EEB16840.1"/>
    </source>
</evidence>
<dbReference type="RefSeq" id="XP_002429578.1">
    <property type="nucleotide sequence ID" value="XM_002429533.1"/>
</dbReference>
<organism>
    <name type="scientific">Pediculus humanus subsp. corporis</name>
    <name type="common">Body louse</name>
    <dbReference type="NCBI Taxonomy" id="121224"/>
    <lineage>
        <taxon>Eukaryota</taxon>
        <taxon>Metazoa</taxon>
        <taxon>Ecdysozoa</taxon>
        <taxon>Arthropoda</taxon>
        <taxon>Hexapoda</taxon>
        <taxon>Insecta</taxon>
        <taxon>Pterygota</taxon>
        <taxon>Neoptera</taxon>
        <taxon>Paraneoptera</taxon>
        <taxon>Psocodea</taxon>
        <taxon>Troctomorpha</taxon>
        <taxon>Phthiraptera</taxon>
        <taxon>Anoplura</taxon>
        <taxon>Pediculidae</taxon>
        <taxon>Pediculus</taxon>
    </lineage>
</organism>
<accession>E0VTY4</accession>
<feature type="transmembrane region" description="Helical" evidence="1">
    <location>
        <begin position="137"/>
        <end position="157"/>
    </location>
</feature>
<name>E0VTY4_PEDHC</name>
<dbReference type="InParanoid" id="E0VTY4"/>
<dbReference type="GeneID" id="8230870"/>
<keyword evidence="1" id="KW-1133">Transmembrane helix</keyword>
<proteinExistence type="predicted"/>
<gene>
    <name evidence="3" type="primary">8230870</name>
    <name evidence="2" type="ORF">Phum_PHUM440250</name>
</gene>
<reference evidence="3" key="3">
    <citation type="submission" date="2021-02" db="UniProtKB">
        <authorList>
            <consortium name="EnsemblMetazoa"/>
        </authorList>
    </citation>
    <scope>IDENTIFICATION</scope>
    <source>
        <strain evidence="3">USDA</strain>
    </source>
</reference>
<evidence type="ECO:0000313" key="3">
    <source>
        <dbReference type="EnsemblMetazoa" id="PHUM440250-PA"/>
    </source>
</evidence>
<reference evidence="2" key="2">
    <citation type="submission" date="2007-04" db="EMBL/GenBank/DDBJ databases">
        <title>The genome of the human body louse.</title>
        <authorList>
            <consortium name="The Human Body Louse Genome Consortium"/>
            <person name="Kirkness E."/>
            <person name="Walenz B."/>
            <person name="Hass B."/>
            <person name="Bruggner R."/>
            <person name="Strausberg R."/>
        </authorList>
    </citation>
    <scope>NUCLEOTIDE SEQUENCE</scope>
    <source>
        <strain evidence="2">USDA</strain>
    </source>
</reference>
<evidence type="ECO:0000313" key="4">
    <source>
        <dbReference type="Proteomes" id="UP000009046"/>
    </source>
</evidence>
<keyword evidence="1" id="KW-0472">Membrane</keyword>
<keyword evidence="1" id="KW-0812">Transmembrane</keyword>
<dbReference type="HOGENOM" id="CLU_1505258_0_0_1"/>
<keyword evidence="4" id="KW-1185">Reference proteome</keyword>